<organism evidence="3 4">
    <name type="scientific">Romeriopsis navalis LEGE 11480</name>
    <dbReference type="NCBI Taxonomy" id="2777977"/>
    <lineage>
        <taxon>Bacteria</taxon>
        <taxon>Bacillati</taxon>
        <taxon>Cyanobacteriota</taxon>
        <taxon>Cyanophyceae</taxon>
        <taxon>Leptolyngbyales</taxon>
        <taxon>Leptolyngbyaceae</taxon>
        <taxon>Romeriopsis</taxon>
        <taxon>Romeriopsis navalis</taxon>
    </lineage>
</organism>
<evidence type="ECO:0000256" key="1">
    <source>
        <dbReference type="SAM" id="Coils"/>
    </source>
</evidence>
<dbReference type="AlphaFoldDB" id="A0A928VRN3"/>
<dbReference type="EMBL" id="JADEXQ010000060">
    <property type="protein sequence ID" value="MBE9031330.1"/>
    <property type="molecule type" value="Genomic_DNA"/>
</dbReference>
<keyword evidence="1" id="KW-0175">Coiled coil</keyword>
<comment type="caution">
    <text evidence="3">The sequence shown here is derived from an EMBL/GenBank/DDBJ whole genome shotgun (WGS) entry which is preliminary data.</text>
</comment>
<evidence type="ECO:0000256" key="2">
    <source>
        <dbReference type="SAM" id="Phobius"/>
    </source>
</evidence>
<protein>
    <recommendedName>
        <fullName evidence="5">Type IV pilus assembly protein PilO</fullName>
    </recommendedName>
</protein>
<sequence>MTVSGDYTRNDYDAAPEPAKVFGLPMPTFLGGLLGIGGLLLSGWLLMNVVLPLNEEAAAVKTELEESERRVAEAAEIEDQLRQAKADLVKVERQKQQVMSLFAEDKDLKTILLDLNQLIEKNNAGVIAARQAKLANCPPEIRQQYSTLARRQKIESQLLKGPLVAEAKLKTYKPDKKGIQVVTAADVSKDTYLKPALAGQLRRQTIEVSMEGNFAQTQSIFRTIERLKPLLIVKDLKVVRKRAVSGSQVDGIYAVTPGGVQFLANCQPEVLTITSFKLDALLPLKPVEPAKTAANPAASPAPTASPAP</sequence>
<dbReference type="RefSeq" id="WP_264326160.1">
    <property type="nucleotide sequence ID" value="NZ_JADEXQ010000060.1"/>
</dbReference>
<gene>
    <name evidence="3" type="ORF">IQ266_16465</name>
</gene>
<dbReference type="Proteomes" id="UP000625316">
    <property type="component" value="Unassembled WGS sequence"/>
</dbReference>
<feature type="transmembrane region" description="Helical" evidence="2">
    <location>
        <begin position="29"/>
        <end position="51"/>
    </location>
</feature>
<name>A0A928VRN3_9CYAN</name>
<evidence type="ECO:0008006" key="5">
    <source>
        <dbReference type="Google" id="ProtNLM"/>
    </source>
</evidence>
<accession>A0A928VRN3</accession>
<keyword evidence="2" id="KW-1133">Transmembrane helix</keyword>
<keyword evidence="2" id="KW-0812">Transmembrane</keyword>
<feature type="coiled-coil region" evidence="1">
    <location>
        <begin position="57"/>
        <end position="101"/>
    </location>
</feature>
<keyword evidence="2" id="KW-0472">Membrane</keyword>
<evidence type="ECO:0000313" key="4">
    <source>
        <dbReference type="Proteomes" id="UP000625316"/>
    </source>
</evidence>
<keyword evidence="4" id="KW-1185">Reference proteome</keyword>
<reference evidence="3" key="1">
    <citation type="submission" date="2020-10" db="EMBL/GenBank/DDBJ databases">
        <authorList>
            <person name="Castelo-Branco R."/>
            <person name="Eusebio N."/>
            <person name="Adriana R."/>
            <person name="Vieira A."/>
            <person name="Brugerolle De Fraissinette N."/>
            <person name="Rezende De Castro R."/>
            <person name="Schneider M.P."/>
            <person name="Vasconcelos V."/>
            <person name="Leao P.N."/>
        </authorList>
    </citation>
    <scope>NUCLEOTIDE SEQUENCE</scope>
    <source>
        <strain evidence="3">LEGE 11480</strain>
    </source>
</reference>
<proteinExistence type="predicted"/>
<evidence type="ECO:0000313" key="3">
    <source>
        <dbReference type="EMBL" id="MBE9031330.1"/>
    </source>
</evidence>